<sequence length="82" mass="8663">MADFLGRDFRAPESRHAAAKNAYALLGQHKYDLAAAFFLLSGALGDAVSVLAKERGEPQLALMVARLAGPEATSALQAVVHK</sequence>
<organism evidence="2 3">
    <name type="scientific">Haematococcus lacustris</name>
    <name type="common">Green alga</name>
    <name type="synonym">Haematococcus pluvialis</name>
    <dbReference type="NCBI Taxonomy" id="44745"/>
    <lineage>
        <taxon>Eukaryota</taxon>
        <taxon>Viridiplantae</taxon>
        <taxon>Chlorophyta</taxon>
        <taxon>core chlorophytes</taxon>
        <taxon>Chlorophyceae</taxon>
        <taxon>CS clade</taxon>
        <taxon>Chlamydomonadales</taxon>
        <taxon>Haematococcaceae</taxon>
        <taxon>Haematococcus</taxon>
    </lineage>
</organism>
<accession>A0A6A0ALH8</accession>
<comment type="caution">
    <text evidence="2">The sequence shown here is derived from an EMBL/GenBank/DDBJ whole genome shotgun (WGS) entry which is preliminary data.</text>
</comment>
<dbReference type="Pfam" id="PF12234">
    <property type="entry name" value="Rav1p_C"/>
    <property type="match status" value="1"/>
</dbReference>
<feature type="non-terminal residue" evidence="2">
    <location>
        <position position="82"/>
    </location>
</feature>
<name>A0A6A0ALH8_HAELA</name>
<keyword evidence="3" id="KW-1185">Reference proteome</keyword>
<reference evidence="2 3" key="1">
    <citation type="submission" date="2020-02" db="EMBL/GenBank/DDBJ databases">
        <title>Draft genome sequence of Haematococcus lacustris strain NIES-144.</title>
        <authorList>
            <person name="Morimoto D."/>
            <person name="Nakagawa S."/>
            <person name="Yoshida T."/>
            <person name="Sawayama S."/>
        </authorList>
    </citation>
    <scope>NUCLEOTIDE SEQUENCE [LARGE SCALE GENOMIC DNA]</scope>
    <source>
        <strain evidence="2 3">NIES-144</strain>
    </source>
</reference>
<evidence type="ECO:0000313" key="3">
    <source>
        <dbReference type="Proteomes" id="UP000485058"/>
    </source>
</evidence>
<protein>
    <recommendedName>
        <fullName evidence="1">RAVE complex protein Rav1 C-terminal domain-containing protein</fullName>
    </recommendedName>
</protein>
<dbReference type="PANTHER" id="PTHR13950:SF9">
    <property type="entry name" value="RABCONNECTIN-3A"/>
    <property type="match status" value="1"/>
</dbReference>
<dbReference type="InterPro" id="IPR052208">
    <property type="entry name" value="DmX-like/RAVE_component"/>
</dbReference>
<dbReference type="AlphaFoldDB" id="A0A6A0ALH8"/>
<dbReference type="PANTHER" id="PTHR13950">
    <property type="entry name" value="RABCONNECTIN-RELATED"/>
    <property type="match status" value="1"/>
</dbReference>
<dbReference type="GO" id="GO:0007035">
    <property type="term" value="P:vacuolar acidification"/>
    <property type="evidence" value="ECO:0007669"/>
    <property type="project" value="TreeGrafter"/>
</dbReference>
<proteinExistence type="predicted"/>
<dbReference type="GO" id="GO:0043291">
    <property type="term" value="C:RAVE complex"/>
    <property type="evidence" value="ECO:0007669"/>
    <property type="project" value="TreeGrafter"/>
</dbReference>
<gene>
    <name evidence="2" type="ORF">HaLaN_33201</name>
</gene>
<feature type="domain" description="RAVE complex protein Rav1 C-terminal" evidence="1">
    <location>
        <begin position="1"/>
        <end position="81"/>
    </location>
</feature>
<evidence type="ECO:0000313" key="2">
    <source>
        <dbReference type="EMBL" id="GFH33780.1"/>
    </source>
</evidence>
<dbReference type="InterPro" id="IPR022033">
    <property type="entry name" value="Rav1p_C"/>
</dbReference>
<dbReference type="EMBL" id="BLLF01009632">
    <property type="protein sequence ID" value="GFH33780.1"/>
    <property type="molecule type" value="Genomic_DNA"/>
</dbReference>
<evidence type="ECO:0000259" key="1">
    <source>
        <dbReference type="Pfam" id="PF12234"/>
    </source>
</evidence>
<dbReference type="Proteomes" id="UP000485058">
    <property type="component" value="Unassembled WGS sequence"/>
</dbReference>